<organism evidence="1">
    <name type="scientific">Thermorudis sp</name>
    <dbReference type="NCBI Taxonomy" id="1969470"/>
    <lineage>
        <taxon>Bacteria</taxon>
        <taxon>Pseudomonadati</taxon>
        <taxon>Thermomicrobiota</taxon>
        <taxon>Thermomicrobia</taxon>
        <taxon>Thermomicrobia incertae sedis</taxon>
        <taxon>Thermorudis</taxon>
    </lineage>
</organism>
<gene>
    <name evidence="1" type="ORF">ENP13_06845</name>
</gene>
<dbReference type="AlphaFoldDB" id="A0A7C2WHN5"/>
<evidence type="ECO:0000313" key="1">
    <source>
        <dbReference type="EMBL" id="HEX70946.1"/>
    </source>
</evidence>
<dbReference type="SUPFAM" id="SSF53850">
    <property type="entry name" value="Periplasmic binding protein-like II"/>
    <property type="match status" value="1"/>
</dbReference>
<sequence>MYTNGPSNPYPVDWALRYHSERIAQQSNNWAGENITRYKNPEMDKIIEQLQTEMDEKKQTELFRQVNWISVTDVVEIPIVHRAGVGARANSLGGLNPSTWESDLYNVGEWKREG</sequence>
<proteinExistence type="predicted"/>
<reference evidence="1" key="1">
    <citation type="journal article" date="2020" name="mSystems">
        <title>Genome- and Community-Level Interaction Insights into Carbon Utilization and Element Cycling Functions of Hydrothermarchaeota in Hydrothermal Sediment.</title>
        <authorList>
            <person name="Zhou Z."/>
            <person name="Liu Y."/>
            <person name="Xu W."/>
            <person name="Pan J."/>
            <person name="Luo Z.H."/>
            <person name="Li M."/>
        </authorList>
    </citation>
    <scope>NUCLEOTIDE SEQUENCE [LARGE SCALE GENOMIC DNA]</scope>
    <source>
        <strain evidence="1">SpSt-192</strain>
    </source>
</reference>
<protein>
    <recommendedName>
        <fullName evidence="2">Solute-binding protein family 5 domain-containing protein</fullName>
    </recommendedName>
</protein>
<evidence type="ECO:0008006" key="2">
    <source>
        <dbReference type="Google" id="ProtNLM"/>
    </source>
</evidence>
<name>A0A7C2WHN5_9BACT</name>
<comment type="caution">
    <text evidence="1">The sequence shown here is derived from an EMBL/GenBank/DDBJ whole genome shotgun (WGS) entry which is preliminary data.</text>
</comment>
<dbReference type="Gene3D" id="3.10.105.10">
    <property type="entry name" value="Dipeptide-binding Protein, Domain 3"/>
    <property type="match status" value="1"/>
</dbReference>
<accession>A0A7C2WHN5</accession>
<dbReference type="EMBL" id="DSID01000514">
    <property type="protein sequence ID" value="HEX70946.1"/>
    <property type="molecule type" value="Genomic_DNA"/>
</dbReference>